<dbReference type="GO" id="GO:0008168">
    <property type="term" value="F:methyltransferase activity"/>
    <property type="evidence" value="ECO:0007669"/>
    <property type="project" value="UniProtKB-KW"/>
</dbReference>
<dbReference type="RefSeq" id="WP_407592219.1">
    <property type="nucleotide sequence ID" value="NZ_JBHDIY010000002.1"/>
</dbReference>
<reference evidence="1 2" key="1">
    <citation type="submission" date="2024-08" db="EMBL/GenBank/DDBJ databases">
        <title>Tateyamaria sp. nov., isolated from marine algae.</title>
        <authorList>
            <person name="Choi B.J."/>
            <person name="Kim J.M."/>
            <person name="Lee J.K."/>
            <person name="Choi D.G."/>
            <person name="Bayburt H."/>
            <person name="Baek J.H."/>
            <person name="Han D.M."/>
            <person name="Jeon C.O."/>
        </authorList>
    </citation>
    <scope>NUCLEOTIDE SEQUENCE [LARGE SCALE GENOMIC DNA]</scope>
    <source>
        <strain evidence="1 2">KMU-156</strain>
    </source>
</reference>
<comment type="caution">
    <text evidence="1">The sequence shown here is derived from an EMBL/GenBank/DDBJ whole genome shotgun (WGS) entry which is preliminary data.</text>
</comment>
<keyword evidence="1" id="KW-0489">Methyltransferase</keyword>
<dbReference type="InterPro" id="IPR029063">
    <property type="entry name" value="SAM-dependent_MTases_sf"/>
</dbReference>
<evidence type="ECO:0000313" key="1">
    <source>
        <dbReference type="EMBL" id="MFL4470362.1"/>
    </source>
</evidence>
<organism evidence="1 2">
    <name type="scientific">Tateyamaria armeniaca</name>
    <dbReference type="NCBI Taxonomy" id="2518930"/>
    <lineage>
        <taxon>Bacteria</taxon>
        <taxon>Pseudomonadati</taxon>
        <taxon>Pseudomonadota</taxon>
        <taxon>Alphaproteobacteria</taxon>
        <taxon>Rhodobacterales</taxon>
        <taxon>Roseobacteraceae</taxon>
        <taxon>Tateyamaria</taxon>
    </lineage>
</organism>
<gene>
    <name evidence="1" type="ORF">ACERZ8_10920</name>
</gene>
<name>A0ABW8UTX6_9RHOB</name>
<dbReference type="Proteomes" id="UP001627408">
    <property type="component" value="Unassembled WGS sequence"/>
</dbReference>
<dbReference type="Gene3D" id="3.40.50.150">
    <property type="entry name" value="Vaccinia Virus protein VP39"/>
    <property type="match status" value="1"/>
</dbReference>
<keyword evidence="2" id="KW-1185">Reference proteome</keyword>
<keyword evidence="1" id="KW-0808">Transferase</keyword>
<accession>A0ABW8UTX6</accession>
<protein>
    <submittedName>
        <fullName evidence="1">Class I SAM-dependent methyltransferase</fullName>
        <ecNumber evidence="1">2.1.1.-</ecNumber>
    </submittedName>
</protein>
<sequence length="362" mass="39250">MQHPKKRLAKMDRLERVLVADIAAMAKALDAPARGRKPAKLSRKWRAIEVSHSALRTLVKDILNETSDPRIVSPGGRRAIRDLNSAAKTLKNQMRDWAQINRLVELQIHPASVDLFADTVPTAPPSDVMGHVSALFIDALHTVANPKADTQSADAQDAGLHRDIALPISQFSAMLGAAYRICLAQRKTHALRFLDVGCGGGTKVLAATTCFETCDGLEYEEGTVALGTKLLDILGADRCRLIHGDAFTFSDYASYDTLYFYRPMKSTEDMIALEARVLDQAEPGTVLMVPGGLLTPDLEGAGVQHVSGHIYVTGISQPEAETLHDAARVIGTSIPGHAQDVSSEPGIWEPLLDVCARNGYRI</sequence>
<evidence type="ECO:0000313" key="2">
    <source>
        <dbReference type="Proteomes" id="UP001627408"/>
    </source>
</evidence>
<proteinExistence type="predicted"/>
<dbReference type="CDD" id="cd02440">
    <property type="entry name" value="AdoMet_MTases"/>
    <property type="match status" value="1"/>
</dbReference>
<dbReference type="EC" id="2.1.1.-" evidence="1"/>
<dbReference type="SUPFAM" id="SSF53335">
    <property type="entry name" value="S-adenosyl-L-methionine-dependent methyltransferases"/>
    <property type="match status" value="1"/>
</dbReference>
<dbReference type="EMBL" id="JBHDIY010000002">
    <property type="protein sequence ID" value="MFL4470362.1"/>
    <property type="molecule type" value="Genomic_DNA"/>
</dbReference>
<dbReference type="GO" id="GO:0032259">
    <property type="term" value="P:methylation"/>
    <property type="evidence" value="ECO:0007669"/>
    <property type="project" value="UniProtKB-KW"/>
</dbReference>